<organism evidence="9 10">
    <name type="scientific">Prosthecochloris aestuarii (strain DSM 271 / SK 413)</name>
    <dbReference type="NCBI Taxonomy" id="290512"/>
    <lineage>
        <taxon>Bacteria</taxon>
        <taxon>Pseudomonadati</taxon>
        <taxon>Chlorobiota</taxon>
        <taxon>Chlorobiia</taxon>
        <taxon>Chlorobiales</taxon>
        <taxon>Chlorobiaceae</taxon>
        <taxon>Prosthecochloris</taxon>
    </lineage>
</organism>
<dbReference type="GO" id="GO:0030632">
    <property type="term" value="P:D-alanine biosynthetic process"/>
    <property type="evidence" value="ECO:0007669"/>
    <property type="project" value="UniProtKB-UniRule"/>
</dbReference>
<name>B4S4R2_PROA2</name>
<dbReference type="InterPro" id="IPR001608">
    <property type="entry name" value="Ala_racemase_N"/>
</dbReference>
<comment type="similarity">
    <text evidence="5">Belongs to the alanine racemase family.</text>
</comment>
<keyword evidence="10" id="KW-1185">Reference proteome</keyword>
<dbReference type="Proteomes" id="UP000002725">
    <property type="component" value="Chromosome"/>
</dbReference>
<evidence type="ECO:0000313" key="10">
    <source>
        <dbReference type="Proteomes" id="UP000002725"/>
    </source>
</evidence>
<evidence type="ECO:0000313" key="9">
    <source>
        <dbReference type="EMBL" id="ACF46958.1"/>
    </source>
</evidence>
<dbReference type="SUPFAM" id="SSF51419">
    <property type="entry name" value="PLP-binding barrel"/>
    <property type="match status" value="1"/>
</dbReference>
<evidence type="ECO:0000256" key="4">
    <source>
        <dbReference type="ARBA" id="ARBA00023235"/>
    </source>
</evidence>
<feature type="domain" description="Alanine racemase C-terminal" evidence="8">
    <location>
        <begin position="261"/>
        <end position="386"/>
    </location>
</feature>
<dbReference type="eggNOG" id="COG0787">
    <property type="taxonomic scope" value="Bacteria"/>
</dbReference>
<comment type="cofactor">
    <cofactor evidence="2 5 6">
        <name>pyridoxal 5'-phosphate</name>
        <dbReference type="ChEBI" id="CHEBI:597326"/>
    </cofactor>
</comment>
<feature type="binding site" evidence="5 7">
    <location>
        <position position="154"/>
    </location>
    <ligand>
        <name>substrate</name>
    </ligand>
</feature>
<dbReference type="GO" id="GO:0030170">
    <property type="term" value="F:pyridoxal phosphate binding"/>
    <property type="evidence" value="ECO:0007669"/>
    <property type="project" value="UniProtKB-UniRule"/>
</dbReference>
<dbReference type="PANTHER" id="PTHR30511">
    <property type="entry name" value="ALANINE RACEMASE"/>
    <property type="match status" value="1"/>
</dbReference>
<dbReference type="InterPro" id="IPR000821">
    <property type="entry name" value="Ala_racemase"/>
</dbReference>
<proteinExistence type="inferred from homology"/>
<dbReference type="Gene3D" id="3.20.20.10">
    <property type="entry name" value="Alanine racemase"/>
    <property type="match status" value="1"/>
</dbReference>
<dbReference type="HOGENOM" id="CLU_028393_2_2_10"/>
<comment type="catalytic activity">
    <reaction evidence="1 5">
        <text>L-alanine = D-alanine</text>
        <dbReference type="Rhea" id="RHEA:20249"/>
        <dbReference type="ChEBI" id="CHEBI:57416"/>
        <dbReference type="ChEBI" id="CHEBI:57972"/>
        <dbReference type="EC" id="5.1.1.1"/>
    </reaction>
</comment>
<dbReference type="FunFam" id="3.20.20.10:FF:000002">
    <property type="entry name" value="Alanine racemase"/>
    <property type="match status" value="1"/>
</dbReference>
<dbReference type="Pfam" id="PF00842">
    <property type="entry name" value="Ala_racemase_C"/>
    <property type="match status" value="1"/>
</dbReference>
<evidence type="ECO:0000256" key="2">
    <source>
        <dbReference type="ARBA" id="ARBA00001933"/>
    </source>
</evidence>
<sequence length="386" mass="42067">MTADSNASPSGPLSQLPLEHLSEALISSAHLACNVKKIRDLIGKERKIMGVVKANAYGHDAPYIAGCLEKLGVSDFGVANIDEALQLRQTKAICDNSRILAFCSPLDSHIPFYLRHNVTMTVTDFRTMHAAAAAAKAANRLLNVHVKVDTGMGRLGLPPEKAMELLSSIEENDHLQLEGVYTHFAQSTISDDFTRRQTDCFRHLCSEFEHRFRRSVIKHAAGSGAIICQKNAHLDMVRPGIMLYGYPPDSTTTIGPELKPVMQFQAKIIFIKEVAPGTSISYNRTWIAPEKRTIATISAGYADGYHRRLSNRSSVTINGRSYPQAGTVTMDQTMVDLGNASRAAVGDTAVLFGWDGPSAADLADMAGTISYELLCAVSARVTRVFI</sequence>
<dbReference type="InterPro" id="IPR009006">
    <property type="entry name" value="Ala_racemase/Decarboxylase_C"/>
</dbReference>
<accession>B4S4R2</accession>
<dbReference type="NCBIfam" id="TIGR00492">
    <property type="entry name" value="alr"/>
    <property type="match status" value="1"/>
</dbReference>
<evidence type="ECO:0000256" key="3">
    <source>
        <dbReference type="ARBA" id="ARBA00022898"/>
    </source>
</evidence>
<dbReference type="PANTHER" id="PTHR30511:SF0">
    <property type="entry name" value="ALANINE RACEMASE, CATABOLIC-RELATED"/>
    <property type="match status" value="1"/>
</dbReference>
<dbReference type="GO" id="GO:0008784">
    <property type="term" value="F:alanine racemase activity"/>
    <property type="evidence" value="ECO:0007669"/>
    <property type="project" value="UniProtKB-UniRule"/>
</dbReference>
<dbReference type="PROSITE" id="PS00395">
    <property type="entry name" value="ALANINE_RACEMASE"/>
    <property type="match status" value="1"/>
</dbReference>
<dbReference type="HAMAP" id="MF_01201">
    <property type="entry name" value="Ala_racemase"/>
    <property type="match status" value="1"/>
</dbReference>
<dbReference type="RefSeq" id="WP_012506491.1">
    <property type="nucleotide sequence ID" value="NC_011059.1"/>
</dbReference>
<evidence type="ECO:0000256" key="7">
    <source>
        <dbReference type="PIRSR" id="PIRSR600821-52"/>
    </source>
</evidence>
<dbReference type="InterPro" id="IPR020622">
    <property type="entry name" value="Ala_racemase_pyridoxalP-BS"/>
</dbReference>
<keyword evidence="4 5" id="KW-0413">Isomerase</keyword>
<dbReference type="EC" id="5.1.1.1" evidence="5"/>
<feature type="active site" description="Proton acceptor; specific for L-alanine" evidence="5">
    <location>
        <position position="282"/>
    </location>
</feature>
<keyword evidence="3 5" id="KW-0663">Pyridoxal phosphate</keyword>
<evidence type="ECO:0000256" key="1">
    <source>
        <dbReference type="ARBA" id="ARBA00000316"/>
    </source>
</evidence>
<dbReference type="GO" id="GO:0005829">
    <property type="term" value="C:cytosol"/>
    <property type="evidence" value="ECO:0007669"/>
    <property type="project" value="TreeGrafter"/>
</dbReference>
<evidence type="ECO:0000256" key="6">
    <source>
        <dbReference type="PIRSR" id="PIRSR600821-50"/>
    </source>
</evidence>
<evidence type="ECO:0000256" key="5">
    <source>
        <dbReference type="HAMAP-Rule" id="MF_01201"/>
    </source>
</evidence>
<dbReference type="UniPathway" id="UPA00042">
    <property type="reaction ID" value="UER00497"/>
</dbReference>
<reference evidence="9" key="1">
    <citation type="submission" date="2008-06" db="EMBL/GenBank/DDBJ databases">
        <title>Complete sequence of chromosome of Prosthecochloris aestuarii DSM 271.</title>
        <authorList>
            <consortium name="US DOE Joint Genome Institute"/>
            <person name="Lucas S."/>
            <person name="Copeland A."/>
            <person name="Lapidus A."/>
            <person name="Glavina del Rio T."/>
            <person name="Dalin E."/>
            <person name="Tice H."/>
            <person name="Bruce D."/>
            <person name="Goodwin L."/>
            <person name="Pitluck S."/>
            <person name="Schmutz J."/>
            <person name="Larimer F."/>
            <person name="Land M."/>
            <person name="Hauser L."/>
            <person name="Kyrpides N."/>
            <person name="Anderson I."/>
            <person name="Liu Z."/>
            <person name="Li T."/>
            <person name="Zhao F."/>
            <person name="Overmann J."/>
            <person name="Bryant D.A."/>
            <person name="Richardson P."/>
        </authorList>
    </citation>
    <scope>NUCLEOTIDE SEQUENCE [LARGE SCALE GENOMIC DNA]</scope>
    <source>
        <strain evidence="9">DSM 271</strain>
    </source>
</reference>
<feature type="active site" description="Proton acceptor; specific for D-alanine" evidence="5">
    <location>
        <position position="53"/>
    </location>
</feature>
<dbReference type="STRING" id="290512.Paes_1946"/>
<feature type="binding site" evidence="5 7">
    <location>
        <position position="330"/>
    </location>
    <ligand>
        <name>substrate</name>
    </ligand>
</feature>
<dbReference type="KEGG" id="paa:Paes_1946"/>
<gene>
    <name evidence="9" type="ordered locus">Paes_1946</name>
</gene>
<comment type="function">
    <text evidence="5">Catalyzes the interconversion of L-alanine and D-alanine. May also act on other amino acids.</text>
</comment>
<feature type="modified residue" description="N6-(pyridoxal phosphate)lysine" evidence="5 6">
    <location>
        <position position="53"/>
    </location>
</feature>
<dbReference type="SUPFAM" id="SSF50621">
    <property type="entry name" value="Alanine racemase C-terminal domain-like"/>
    <property type="match status" value="1"/>
</dbReference>
<dbReference type="InterPro" id="IPR029066">
    <property type="entry name" value="PLP-binding_barrel"/>
</dbReference>
<protein>
    <recommendedName>
        <fullName evidence="5">Alanine racemase</fullName>
        <ecNumber evidence="5">5.1.1.1</ecNumber>
    </recommendedName>
</protein>
<dbReference type="Pfam" id="PF01168">
    <property type="entry name" value="Ala_racemase_N"/>
    <property type="match status" value="1"/>
</dbReference>
<dbReference type="SMART" id="SM01005">
    <property type="entry name" value="Ala_racemase_C"/>
    <property type="match status" value="1"/>
</dbReference>
<dbReference type="Gene3D" id="2.40.37.10">
    <property type="entry name" value="Lyase, Ornithine Decarboxylase, Chain A, domain 1"/>
    <property type="match status" value="1"/>
</dbReference>
<dbReference type="EMBL" id="CP001108">
    <property type="protein sequence ID" value="ACF46958.1"/>
    <property type="molecule type" value="Genomic_DNA"/>
</dbReference>
<dbReference type="AlphaFoldDB" id="B4S4R2"/>
<dbReference type="PRINTS" id="PR00992">
    <property type="entry name" value="ALARACEMASE"/>
</dbReference>
<dbReference type="CDD" id="cd00430">
    <property type="entry name" value="PLPDE_III_AR"/>
    <property type="match status" value="1"/>
</dbReference>
<comment type="pathway">
    <text evidence="5">Amino-acid biosynthesis; D-alanine biosynthesis; D-alanine from L-alanine: step 1/1.</text>
</comment>
<evidence type="ECO:0000259" key="8">
    <source>
        <dbReference type="SMART" id="SM01005"/>
    </source>
</evidence>
<dbReference type="InterPro" id="IPR011079">
    <property type="entry name" value="Ala_racemase_C"/>
</dbReference>